<dbReference type="Pfam" id="PF01341">
    <property type="entry name" value="Glyco_hydro_6"/>
    <property type="match status" value="1"/>
</dbReference>
<feature type="transmembrane region" description="Helical" evidence="1">
    <location>
        <begin position="363"/>
        <end position="383"/>
    </location>
</feature>
<keyword evidence="1" id="KW-1133">Transmembrane helix</keyword>
<gene>
    <name evidence="4" type="primary">Aste57867_2943</name>
    <name evidence="3" type="ORF">As57867_002935</name>
    <name evidence="4" type="ORF">ASTE57867_2943</name>
</gene>
<keyword evidence="2" id="KW-0732">Signal</keyword>
<accession>A0A485K9Q1</accession>
<evidence type="ECO:0000313" key="5">
    <source>
        <dbReference type="Proteomes" id="UP000332933"/>
    </source>
</evidence>
<organism evidence="4 5">
    <name type="scientific">Aphanomyces stellatus</name>
    <dbReference type="NCBI Taxonomy" id="120398"/>
    <lineage>
        <taxon>Eukaryota</taxon>
        <taxon>Sar</taxon>
        <taxon>Stramenopiles</taxon>
        <taxon>Oomycota</taxon>
        <taxon>Saprolegniomycetes</taxon>
        <taxon>Saprolegniales</taxon>
        <taxon>Verrucalvaceae</taxon>
        <taxon>Aphanomyces</taxon>
    </lineage>
</organism>
<dbReference type="EMBL" id="VJMH01000437">
    <property type="protein sequence ID" value="KAF0716255.1"/>
    <property type="molecule type" value="Genomic_DNA"/>
</dbReference>
<reference evidence="3" key="2">
    <citation type="submission" date="2019-06" db="EMBL/GenBank/DDBJ databases">
        <title>Genomics analysis of Aphanomyces spp. identifies a new class of oomycete effector associated with host adaptation.</title>
        <authorList>
            <person name="Gaulin E."/>
        </authorList>
    </citation>
    <scope>NUCLEOTIDE SEQUENCE</scope>
    <source>
        <strain evidence="3">CBS 578.67</strain>
    </source>
</reference>
<dbReference type="SUPFAM" id="SSF51989">
    <property type="entry name" value="Glycosyl hydrolases family 6, cellulases"/>
    <property type="match status" value="1"/>
</dbReference>
<sequence>MQFSVSLAAAAAVALFQGASAQLTTFPLCKGNPVPSYSQAATQYPQIKNAITKLNQFQFATWWTDNNPSYFTEMQKLLNNCNDSSVPTVIVYGLPNKDCKAAFSNLGTNRDADSYSKFISDLADLVGTRPVNYIFEPDALSLSLEEPCAANSGYLDNMMATLPLLTDGNKNASVYVDVGYWSFKTDELTGMVAQAIKQLTSKTAAGASAIRGISLGTSNYRTTSDMVALCKKFNEATTKLMKKGDFKCVVDTSRNYLGPAAGTGEWCNNRYAAIGVPPTSNTSNDLIDYFLWLKTPGESDGQCNTPEITSDALKNGPAAGQFFEKAFSLMWDRGYFVDKKLGEKLNEFSIDVDQIKQGGNTSWVAIGIIAACCIILIVAGVLIKRRNDAKQGRARNARTIDAEAAVRKPYLSL</sequence>
<dbReference type="Proteomes" id="UP000332933">
    <property type="component" value="Unassembled WGS sequence"/>
</dbReference>
<protein>
    <submittedName>
        <fullName evidence="4">Aste57867_2943 protein</fullName>
    </submittedName>
</protein>
<dbReference type="PANTHER" id="PTHR34876:SF4">
    <property type="entry name" value="1,4-BETA-D-GLUCAN CELLOBIOHYDROLASE C-RELATED"/>
    <property type="match status" value="1"/>
</dbReference>
<proteinExistence type="predicted"/>
<reference evidence="4 5" key="1">
    <citation type="submission" date="2019-03" db="EMBL/GenBank/DDBJ databases">
        <authorList>
            <person name="Gaulin E."/>
            <person name="Dumas B."/>
        </authorList>
    </citation>
    <scope>NUCLEOTIDE SEQUENCE [LARGE SCALE GENOMIC DNA]</scope>
    <source>
        <strain evidence="4">CBS 568.67</strain>
    </source>
</reference>
<keyword evidence="5" id="KW-1185">Reference proteome</keyword>
<dbReference type="GO" id="GO:0030245">
    <property type="term" value="P:cellulose catabolic process"/>
    <property type="evidence" value="ECO:0007669"/>
    <property type="project" value="InterPro"/>
</dbReference>
<evidence type="ECO:0000256" key="1">
    <source>
        <dbReference type="SAM" id="Phobius"/>
    </source>
</evidence>
<evidence type="ECO:0000313" key="3">
    <source>
        <dbReference type="EMBL" id="KAF0716255.1"/>
    </source>
</evidence>
<dbReference type="EMBL" id="CAADRA010000437">
    <property type="protein sequence ID" value="VFT80126.1"/>
    <property type="molecule type" value="Genomic_DNA"/>
</dbReference>
<dbReference type="PRINTS" id="PR00733">
    <property type="entry name" value="GLHYDRLASE6"/>
</dbReference>
<feature type="signal peptide" evidence="2">
    <location>
        <begin position="1"/>
        <end position="21"/>
    </location>
</feature>
<dbReference type="InterPro" id="IPR016288">
    <property type="entry name" value="Beta_cellobiohydrolase"/>
</dbReference>
<dbReference type="Gene3D" id="3.20.20.40">
    <property type="entry name" value="1, 4-beta cellobiohydrolase"/>
    <property type="match status" value="1"/>
</dbReference>
<dbReference type="PANTHER" id="PTHR34876">
    <property type="match status" value="1"/>
</dbReference>
<keyword evidence="1" id="KW-0472">Membrane</keyword>
<dbReference type="GO" id="GO:0004553">
    <property type="term" value="F:hydrolase activity, hydrolyzing O-glycosyl compounds"/>
    <property type="evidence" value="ECO:0007669"/>
    <property type="project" value="InterPro"/>
</dbReference>
<evidence type="ECO:0000313" key="4">
    <source>
        <dbReference type="EMBL" id="VFT80126.1"/>
    </source>
</evidence>
<dbReference type="AlphaFoldDB" id="A0A485K9Q1"/>
<feature type="chain" id="PRO_5033436707" evidence="2">
    <location>
        <begin position="22"/>
        <end position="413"/>
    </location>
</feature>
<dbReference type="OrthoDB" id="64893at2759"/>
<keyword evidence="1" id="KW-0812">Transmembrane</keyword>
<dbReference type="InterPro" id="IPR036434">
    <property type="entry name" value="Beta_cellobiohydrolase_sf"/>
</dbReference>
<evidence type="ECO:0000256" key="2">
    <source>
        <dbReference type="SAM" id="SignalP"/>
    </source>
</evidence>
<name>A0A485K9Q1_9STRA</name>